<reference evidence="1 2" key="1">
    <citation type="journal article" date="2023" name="Sci. Data">
        <title>Genome assembly of the Korean intertidal mud-creeper Batillaria attramentaria.</title>
        <authorList>
            <person name="Patra A.K."/>
            <person name="Ho P.T."/>
            <person name="Jun S."/>
            <person name="Lee S.J."/>
            <person name="Kim Y."/>
            <person name="Won Y.J."/>
        </authorList>
    </citation>
    <scope>NUCLEOTIDE SEQUENCE [LARGE SCALE GENOMIC DNA]</scope>
    <source>
        <strain evidence="1">Wonlab-2016</strain>
    </source>
</reference>
<evidence type="ECO:0000313" key="2">
    <source>
        <dbReference type="Proteomes" id="UP001519460"/>
    </source>
</evidence>
<dbReference type="EMBL" id="JACVVK020000129">
    <property type="protein sequence ID" value="KAK7490246.1"/>
    <property type="molecule type" value="Genomic_DNA"/>
</dbReference>
<gene>
    <name evidence="1" type="ORF">BaRGS_00018591</name>
</gene>
<dbReference type="Proteomes" id="UP001519460">
    <property type="component" value="Unassembled WGS sequence"/>
</dbReference>
<comment type="caution">
    <text evidence="1">The sequence shown here is derived from an EMBL/GenBank/DDBJ whole genome shotgun (WGS) entry which is preliminary data.</text>
</comment>
<protein>
    <submittedName>
        <fullName evidence="1">Uncharacterized protein</fullName>
    </submittedName>
</protein>
<dbReference type="AlphaFoldDB" id="A0ABD0KT44"/>
<sequence length="147" mass="16307">MSTDLIFTLGWPRVPSGRGRTSHTIGSRPFLTVGWLCISIEDYTVHVQKDPRHVAVARCRRLDLGFVQVKVAVRKAPTPRTPFWSLSKLATGHLQTAGVVCCRAQSDPVSFTVLQNEALGTLDEVSNLIETFYALWDVLQRDVNSVG</sequence>
<evidence type="ECO:0000313" key="1">
    <source>
        <dbReference type="EMBL" id="KAK7490246.1"/>
    </source>
</evidence>
<keyword evidence="2" id="KW-1185">Reference proteome</keyword>
<proteinExistence type="predicted"/>
<name>A0ABD0KT44_9CAEN</name>
<accession>A0ABD0KT44</accession>
<organism evidence="1 2">
    <name type="scientific">Batillaria attramentaria</name>
    <dbReference type="NCBI Taxonomy" id="370345"/>
    <lineage>
        <taxon>Eukaryota</taxon>
        <taxon>Metazoa</taxon>
        <taxon>Spiralia</taxon>
        <taxon>Lophotrochozoa</taxon>
        <taxon>Mollusca</taxon>
        <taxon>Gastropoda</taxon>
        <taxon>Caenogastropoda</taxon>
        <taxon>Sorbeoconcha</taxon>
        <taxon>Cerithioidea</taxon>
        <taxon>Batillariidae</taxon>
        <taxon>Batillaria</taxon>
    </lineage>
</organism>